<gene>
    <name evidence="9" type="ORF">ZOSMA_158G00250</name>
</gene>
<feature type="compositionally biased region" description="Basic and acidic residues" evidence="7">
    <location>
        <begin position="483"/>
        <end position="502"/>
    </location>
</feature>
<dbReference type="FunFam" id="2.130.10.10:FF:000378">
    <property type="entry name" value="U3 small nucleolar RNA-associated protein 7"/>
    <property type="match status" value="1"/>
</dbReference>
<dbReference type="SUPFAM" id="SSF50978">
    <property type="entry name" value="WD40 repeat-like"/>
    <property type="match status" value="1"/>
</dbReference>
<keyword evidence="4" id="KW-0677">Repeat</keyword>
<evidence type="ECO:0000256" key="7">
    <source>
        <dbReference type="SAM" id="MobiDB-lite"/>
    </source>
</evidence>
<feature type="compositionally biased region" description="Basic residues" evidence="7">
    <location>
        <begin position="465"/>
        <end position="482"/>
    </location>
</feature>
<evidence type="ECO:0000313" key="10">
    <source>
        <dbReference type="Proteomes" id="UP000036987"/>
    </source>
</evidence>
<keyword evidence="10" id="KW-1185">Reference proteome</keyword>
<dbReference type="Pfam" id="PF00400">
    <property type="entry name" value="WD40"/>
    <property type="match status" value="1"/>
</dbReference>
<sequence length="530" mass="59829">MVEKAELTEIDESEKGLSKELQIKVKKYQRGAPANVKSLKDKRLKGQLADREKLYGATAKAAAKIEKWIMPSEGGYLETDGLEKTWQIKQEDILKEVDILSSRKAFDMILPVLGPYQINYTSSGRYMLVYGRKGHLAIIDMITMDLIKEFQVNETIRDAVFLQNDHIFAAAQRKYVYIYNDHGTEIHCLEKQIAPLKLRYLDKHFLLASTNKLGELHYQDITTGVMVANFQTQHGRTDVMCLNPFNSVIGLGHHNGKFTMWTPNSSKPVISLLSHYGPITAAAFHGGGHLVATAGVDRKIKLWDLRKYEVLHTRSGQAQSLDFSQKGLLALGNGSVVDIWKDSHGNHNYERYMKHAMVKGYQIGKACFRPYEDVLGIGHSKGISSILIPGAGEPNVDTFVANPFETTRQRREKEVHVLMDKLQPETIMLNPGKIGTMLASTKKEKPTEQEIQKEKESAVESAKSIKVKKKTKGRSKPSKVARKKEDHVNKAKQQFWEKEQLSKKRKISASDAAAVDLPKSLQRFKRKKSS</sequence>
<dbReference type="OMA" id="EFLPYHW"/>
<dbReference type="Proteomes" id="UP000036987">
    <property type="component" value="Unassembled WGS sequence"/>
</dbReference>
<evidence type="ECO:0000256" key="6">
    <source>
        <dbReference type="PROSITE-ProRule" id="PRU00221"/>
    </source>
</evidence>
<evidence type="ECO:0000256" key="2">
    <source>
        <dbReference type="ARBA" id="ARBA00022552"/>
    </source>
</evidence>
<feature type="repeat" description="WD" evidence="6">
    <location>
        <begin position="272"/>
        <end position="313"/>
    </location>
</feature>
<dbReference type="OrthoDB" id="10251154at2759"/>
<reference evidence="10" key="1">
    <citation type="journal article" date="2016" name="Nature">
        <title>The genome of the seagrass Zostera marina reveals angiosperm adaptation to the sea.</title>
        <authorList>
            <person name="Olsen J.L."/>
            <person name="Rouze P."/>
            <person name="Verhelst B."/>
            <person name="Lin Y.-C."/>
            <person name="Bayer T."/>
            <person name="Collen J."/>
            <person name="Dattolo E."/>
            <person name="De Paoli E."/>
            <person name="Dittami S."/>
            <person name="Maumus F."/>
            <person name="Michel G."/>
            <person name="Kersting A."/>
            <person name="Lauritano C."/>
            <person name="Lohaus R."/>
            <person name="Toepel M."/>
            <person name="Tonon T."/>
            <person name="Vanneste K."/>
            <person name="Amirebrahimi M."/>
            <person name="Brakel J."/>
            <person name="Bostroem C."/>
            <person name="Chovatia M."/>
            <person name="Grimwood J."/>
            <person name="Jenkins J.W."/>
            <person name="Jueterbock A."/>
            <person name="Mraz A."/>
            <person name="Stam W.T."/>
            <person name="Tice H."/>
            <person name="Bornberg-Bauer E."/>
            <person name="Green P.J."/>
            <person name="Pearson G.A."/>
            <person name="Procaccini G."/>
            <person name="Duarte C.M."/>
            <person name="Schmutz J."/>
            <person name="Reusch T.B.H."/>
            <person name="Van de Peer Y."/>
        </authorList>
    </citation>
    <scope>NUCLEOTIDE SEQUENCE [LARGE SCALE GENOMIC DNA]</scope>
    <source>
        <strain evidence="10">cv. Finnish</strain>
    </source>
</reference>
<keyword evidence="2" id="KW-0698">rRNA processing</keyword>
<name>A0A0K9PVE6_ZOSMR</name>
<feature type="region of interest" description="Disordered" evidence="7">
    <location>
        <begin position="440"/>
        <end position="530"/>
    </location>
</feature>
<accession>A0A0K9PVE6</accession>
<comment type="caution">
    <text evidence="9">The sequence shown here is derived from an EMBL/GenBank/DDBJ whole genome shotgun (WGS) entry which is preliminary data.</text>
</comment>
<keyword evidence="5" id="KW-0539">Nucleus</keyword>
<dbReference type="SMART" id="SM01033">
    <property type="entry name" value="BING4CT"/>
    <property type="match status" value="1"/>
</dbReference>
<dbReference type="InterPro" id="IPR036322">
    <property type="entry name" value="WD40_repeat_dom_sf"/>
</dbReference>
<dbReference type="InterPro" id="IPR015943">
    <property type="entry name" value="WD40/YVTN_repeat-like_dom_sf"/>
</dbReference>
<feature type="domain" description="BING4 C-terminal" evidence="8">
    <location>
        <begin position="351"/>
        <end position="431"/>
    </location>
</feature>
<dbReference type="SMART" id="SM00320">
    <property type="entry name" value="WD40"/>
    <property type="match status" value="2"/>
</dbReference>
<evidence type="ECO:0000259" key="8">
    <source>
        <dbReference type="SMART" id="SM01033"/>
    </source>
</evidence>
<dbReference type="PROSITE" id="PS00678">
    <property type="entry name" value="WD_REPEATS_1"/>
    <property type="match status" value="1"/>
</dbReference>
<dbReference type="InterPro" id="IPR001680">
    <property type="entry name" value="WD40_rpt"/>
</dbReference>
<dbReference type="GO" id="GO:0032040">
    <property type="term" value="C:small-subunit processome"/>
    <property type="evidence" value="ECO:0000318"/>
    <property type="project" value="GO_Central"/>
</dbReference>
<dbReference type="InterPro" id="IPR012952">
    <property type="entry name" value="BING4_C_dom"/>
</dbReference>
<protein>
    <submittedName>
        <fullName evidence="9">Small nucleolar ribonucleoprotein complex subunit</fullName>
    </submittedName>
</protein>
<dbReference type="PROSITE" id="PS50294">
    <property type="entry name" value="WD_REPEATS_REGION"/>
    <property type="match status" value="1"/>
</dbReference>
<dbReference type="STRING" id="29655.A0A0K9PVE6"/>
<dbReference type="InterPro" id="IPR040315">
    <property type="entry name" value="WDR46/Utp7"/>
</dbReference>
<feature type="compositionally biased region" description="Basic and acidic residues" evidence="7">
    <location>
        <begin position="441"/>
        <end position="458"/>
    </location>
</feature>
<evidence type="ECO:0000256" key="1">
    <source>
        <dbReference type="ARBA" id="ARBA00004604"/>
    </source>
</evidence>
<dbReference type="PROSITE" id="PS50082">
    <property type="entry name" value="WD_REPEATS_2"/>
    <property type="match status" value="1"/>
</dbReference>
<dbReference type="InterPro" id="IPR019775">
    <property type="entry name" value="WD40_repeat_CS"/>
</dbReference>
<organism evidence="9 10">
    <name type="scientific">Zostera marina</name>
    <name type="common">Eelgrass</name>
    <dbReference type="NCBI Taxonomy" id="29655"/>
    <lineage>
        <taxon>Eukaryota</taxon>
        <taxon>Viridiplantae</taxon>
        <taxon>Streptophyta</taxon>
        <taxon>Embryophyta</taxon>
        <taxon>Tracheophyta</taxon>
        <taxon>Spermatophyta</taxon>
        <taxon>Magnoliopsida</taxon>
        <taxon>Liliopsida</taxon>
        <taxon>Zosteraceae</taxon>
        <taxon>Zostera</taxon>
    </lineage>
</organism>
<evidence type="ECO:0000256" key="4">
    <source>
        <dbReference type="ARBA" id="ARBA00022737"/>
    </source>
</evidence>
<comment type="subcellular location">
    <subcellularLocation>
        <location evidence="1">Nucleus</location>
        <location evidence="1">Nucleolus</location>
    </subcellularLocation>
</comment>
<keyword evidence="9" id="KW-0687">Ribonucleoprotein</keyword>
<dbReference type="PANTHER" id="PTHR14085">
    <property type="entry name" value="WD-REPEAT PROTEIN BING4"/>
    <property type="match status" value="1"/>
</dbReference>
<evidence type="ECO:0000256" key="5">
    <source>
        <dbReference type="ARBA" id="ARBA00023242"/>
    </source>
</evidence>
<dbReference type="GO" id="GO:0005730">
    <property type="term" value="C:nucleolus"/>
    <property type="evidence" value="ECO:0000318"/>
    <property type="project" value="GO_Central"/>
</dbReference>
<dbReference type="EMBL" id="LFYR01000614">
    <property type="protein sequence ID" value="KMZ72914.1"/>
    <property type="molecule type" value="Genomic_DNA"/>
</dbReference>
<dbReference type="AlphaFoldDB" id="A0A0K9PVE6"/>
<dbReference type="Gene3D" id="2.130.10.10">
    <property type="entry name" value="YVTN repeat-like/Quinoprotein amine dehydrogenase"/>
    <property type="match status" value="1"/>
</dbReference>
<evidence type="ECO:0000256" key="3">
    <source>
        <dbReference type="ARBA" id="ARBA00022574"/>
    </source>
</evidence>
<dbReference type="Pfam" id="PF08149">
    <property type="entry name" value="BING4CT"/>
    <property type="match status" value="1"/>
</dbReference>
<keyword evidence="3 6" id="KW-0853">WD repeat</keyword>
<dbReference type="GO" id="GO:0000462">
    <property type="term" value="P:maturation of SSU-rRNA from tricistronic rRNA transcript (SSU-rRNA, 5.8S rRNA, LSU-rRNA)"/>
    <property type="evidence" value="ECO:0000318"/>
    <property type="project" value="GO_Central"/>
</dbReference>
<dbReference type="PANTHER" id="PTHR14085:SF3">
    <property type="entry name" value="WD REPEAT-CONTAINING PROTEIN 46"/>
    <property type="match status" value="1"/>
</dbReference>
<proteinExistence type="predicted"/>
<evidence type="ECO:0000313" key="9">
    <source>
        <dbReference type="EMBL" id="KMZ72914.1"/>
    </source>
</evidence>